<comment type="caution">
    <text evidence="2">The sequence shown here is derived from an EMBL/GenBank/DDBJ whole genome shotgun (WGS) entry which is preliminary data.</text>
</comment>
<sequence length="101" mass="11653">MMLEQALFITAELRVKADKNLHTAINAIHTFCAAMKNEPGCSMATVFQDKSDPYRFILWEQYDNEAAFQQHFNAKHTQAFIEMGLTDLVQVFELNKLLKEV</sequence>
<dbReference type="PANTHER" id="PTHR33336:SF15">
    <property type="entry name" value="ABM DOMAIN-CONTAINING PROTEIN"/>
    <property type="match status" value="1"/>
</dbReference>
<proteinExistence type="predicted"/>
<dbReference type="Pfam" id="PF03992">
    <property type="entry name" value="ABM"/>
    <property type="match status" value="1"/>
</dbReference>
<feature type="domain" description="ABM" evidence="1">
    <location>
        <begin position="7"/>
        <end position="97"/>
    </location>
</feature>
<dbReference type="InterPro" id="IPR007138">
    <property type="entry name" value="ABM_dom"/>
</dbReference>
<dbReference type="PROSITE" id="PS51725">
    <property type="entry name" value="ABM"/>
    <property type="match status" value="1"/>
</dbReference>
<dbReference type="GO" id="GO:0004497">
    <property type="term" value="F:monooxygenase activity"/>
    <property type="evidence" value="ECO:0007669"/>
    <property type="project" value="UniProtKB-KW"/>
</dbReference>
<gene>
    <name evidence="2" type="ORF">L2764_15625</name>
</gene>
<dbReference type="RefSeq" id="WP_248941194.1">
    <property type="nucleotide sequence ID" value="NZ_JAKIKS010000064.1"/>
</dbReference>
<keyword evidence="2" id="KW-0503">Monooxygenase</keyword>
<evidence type="ECO:0000313" key="2">
    <source>
        <dbReference type="EMBL" id="MCL1125861.1"/>
    </source>
</evidence>
<dbReference type="PANTHER" id="PTHR33336">
    <property type="entry name" value="QUINOL MONOOXYGENASE YGIN-RELATED"/>
    <property type="match status" value="1"/>
</dbReference>
<dbReference type="InterPro" id="IPR050744">
    <property type="entry name" value="AI-2_Isomerase_LsrG"/>
</dbReference>
<dbReference type="InterPro" id="IPR011008">
    <property type="entry name" value="Dimeric_a/b-barrel"/>
</dbReference>
<dbReference type="Proteomes" id="UP001203423">
    <property type="component" value="Unassembled WGS sequence"/>
</dbReference>
<keyword evidence="2" id="KW-0560">Oxidoreductase</keyword>
<keyword evidence="3" id="KW-1185">Reference proteome</keyword>
<dbReference type="Gene3D" id="3.30.70.100">
    <property type="match status" value="1"/>
</dbReference>
<evidence type="ECO:0000259" key="1">
    <source>
        <dbReference type="PROSITE" id="PS51725"/>
    </source>
</evidence>
<protein>
    <submittedName>
        <fullName evidence="2">Antibiotic biosynthesis monooxygenase</fullName>
    </submittedName>
</protein>
<dbReference type="SUPFAM" id="SSF54909">
    <property type="entry name" value="Dimeric alpha+beta barrel"/>
    <property type="match status" value="1"/>
</dbReference>
<name>A0ABT0LDS5_9GAMM</name>
<reference evidence="2 3" key="1">
    <citation type="submission" date="2022-01" db="EMBL/GenBank/DDBJ databases">
        <title>Whole genome-based taxonomy of the Shewanellaceae.</title>
        <authorList>
            <person name="Martin-Rodriguez A.J."/>
        </authorList>
    </citation>
    <scope>NUCLEOTIDE SEQUENCE [LARGE SCALE GENOMIC DNA]</scope>
    <source>
        <strain evidence="2 3">DSM 17177</strain>
    </source>
</reference>
<accession>A0ABT0LDS5</accession>
<organism evidence="2 3">
    <name type="scientific">Shewanella surugensis</name>
    <dbReference type="NCBI Taxonomy" id="212020"/>
    <lineage>
        <taxon>Bacteria</taxon>
        <taxon>Pseudomonadati</taxon>
        <taxon>Pseudomonadota</taxon>
        <taxon>Gammaproteobacteria</taxon>
        <taxon>Alteromonadales</taxon>
        <taxon>Shewanellaceae</taxon>
        <taxon>Shewanella</taxon>
    </lineage>
</organism>
<dbReference type="EMBL" id="JAKIKS010000064">
    <property type="protein sequence ID" value="MCL1125861.1"/>
    <property type="molecule type" value="Genomic_DNA"/>
</dbReference>
<evidence type="ECO:0000313" key="3">
    <source>
        <dbReference type="Proteomes" id="UP001203423"/>
    </source>
</evidence>